<evidence type="ECO:0000256" key="1">
    <source>
        <dbReference type="SAM" id="MobiDB-lite"/>
    </source>
</evidence>
<keyword evidence="3" id="KW-1185">Reference proteome</keyword>
<gene>
    <name evidence="2" type="ORF">BT62DRAFT_695296</name>
</gene>
<dbReference type="AlphaFoldDB" id="A0A9P8AKY8"/>
<feature type="region of interest" description="Disordered" evidence="1">
    <location>
        <begin position="108"/>
        <end position="182"/>
    </location>
</feature>
<accession>A0A9P8AKY8</accession>
<reference evidence="2" key="1">
    <citation type="submission" date="2020-11" db="EMBL/GenBank/DDBJ databases">
        <title>Adaptations for nitrogen fixation in a non-lichenized fungal sporocarp promotes dispersal by wood-feeding termites.</title>
        <authorList>
            <consortium name="DOE Joint Genome Institute"/>
            <person name="Koch R.A."/>
            <person name="Yoon G."/>
            <person name="Arayal U."/>
            <person name="Lail K."/>
            <person name="Amirebrahimi M."/>
            <person name="Labutti K."/>
            <person name="Lipzen A."/>
            <person name="Riley R."/>
            <person name="Barry K."/>
            <person name="Henrissat B."/>
            <person name="Grigoriev I.V."/>
            <person name="Herr J.R."/>
            <person name="Aime M.C."/>
        </authorList>
    </citation>
    <scope>NUCLEOTIDE SEQUENCE</scope>
    <source>
        <strain evidence="2">MCA 3950</strain>
    </source>
</reference>
<proteinExistence type="predicted"/>
<name>A0A9P8AKY8_9AGAR</name>
<feature type="compositionally biased region" description="Polar residues" evidence="1">
    <location>
        <begin position="123"/>
        <end position="142"/>
    </location>
</feature>
<evidence type="ECO:0000313" key="3">
    <source>
        <dbReference type="Proteomes" id="UP000812287"/>
    </source>
</evidence>
<evidence type="ECO:0000313" key="2">
    <source>
        <dbReference type="EMBL" id="KAG7439683.1"/>
    </source>
</evidence>
<organism evidence="2 3">
    <name type="scientific">Guyanagaster necrorhizus</name>
    <dbReference type="NCBI Taxonomy" id="856835"/>
    <lineage>
        <taxon>Eukaryota</taxon>
        <taxon>Fungi</taxon>
        <taxon>Dikarya</taxon>
        <taxon>Basidiomycota</taxon>
        <taxon>Agaricomycotina</taxon>
        <taxon>Agaricomycetes</taxon>
        <taxon>Agaricomycetidae</taxon>
        <taxon>Agaricales</taxon>
        <taxon>Marasmiineae</taxon>
        <taxon>Physalacriaceae</taxon>
        <taxon>Guyanagaster</taxon>
    </lineage>
</organism>
<comment type="caution">
    <text evidence="2">The sequence shown here is derived from an EMBL/GenBank/DDBJ whole genome shotgun (WGS) entry which is preliminary data.</text>
</comment>
<dbReference type="GeneID" id="66104203"/>
<dbReference type="RefSeq" id="XP_043033183.1">
    <property type="nucleotide sequence ID" value="XM_043181907.1"/>
</dbReference>
<sequence>MKVTEQVTAWRSNIDVVPSRTPLMHPFDSHRRMLSILNDRPYIPREAPHDAPPLDASEWDRRFLLTLLDKQRYDNRKAEEERELFWCIVTHNPLAEPNDWEDFVHSKKDDMTQHHRGSRDEPSNTIYNNTASVSPSGWTTMMPNHLYPPPPPHHQHEEYPTTHPTQPPSLALDAGYPVRSSS</sequence>
<dbReference type="EMBL" id="MU250587">
    <property type="protein sequence ID" value="KAG7439683.1"/>
    <property type="molecule type" value="Genomic_DNA"/>
</dbReference>
<feature type="compositionally biased region" description="Basic and acidic residues" evidence="1">
    <location>
        <begin position="108"/>
        <end position="122"/>
    </location>
</feature>
<protein>
    <submittedName>
        <fullName evidence="2">Uncharacterized protein</fullName>
    </submittedName>
</protein>
<dbReference type="Proteomes" id="UP000812287">
    <property type="component" value="Unassembled WGS sequence"/>
</dbReference>
<dbReference type="OrthoDB" id="2973757at2759"/>